<feature type="non-terminal residue" evidence="2">
    <location>
        <position position="403"/>
    </location>
</feature>
<proteinExistence type="predicted"/>
<accession>A0A9P8C6K9</accession>
<sequence length="403" mass="46745">FELTDGGYQYCDRSPSERHGYEPNIGRFLIISPRKRNRSDTSYATKIDGSPNYCTQINNVAKLCKAMYNFSDFIQHAQFHRVPFLTIEILALIIPRLRHLKHLAVLKCELIHVGETMKLLEIIQTDRLRGKENDVNLDFYPNFHAGPEIKPYNKYTVGSFGVTWDNWNGNSILAIWQLVTRIIPQAKSQDIDFISKGTSFRKWLDDGPCWRVEETLNAIQDPEYSIVQLAALLDSSNPHHHGSVKKFARRNKWQCAQGWEWSLEYYDCTCCKTKTLGILFDYETIRRHSLPSQETALRCLGCTLTVVLDNETDHYKANKRGIIQTWLEGPTRDPTPEEAALGYIPEPEINSNDLRKAISDFESKDMIRVTSRLDDTRQENHRLSRYDMETEEHQRPLTREETG</sequence>
<dbReference type="EMBL" id="MU251432">
    <property type="protein sequence ID" value="KAG9235425.1"/>
    <property type="molecule type" value="Genomic_DNA"/>
</dbReference>
<organism evidence="2 3">
    <name type="scientific">Amylocarpus encephaloides</name>
    <dbReference type="NCBI Taxonomy" id="45428"/>
    <lineage>
        <taxon>Eukaryota</taxon>
        <taxon>Fungi</taxon>
        <taxon>Dikarya</taxon>
        <taxon>Ascomycota</taxon>
        <taxon>Pezizomycotina</taxon>
        <taxon>Leotiomycetes</taxon>
        <taxon>Helotiales</taxon>
        <taxon>Helotiales incertae sedis</taxon>
        <taxon>Amylocarpus</taxon>
    </lineage>
</organism>
<keyword evidence="3" id="KW-1185">Reference proteome</keyword>
<feature type="region of interest" description="Disordered" evidence="1">
    <location>
        <begin position="371"/>
        <end position="403"/>
    </location>
</feature>
<dbReference type="AlphaFoldDB" id="A0A9P8C6K9"/>
<reference evidence="2" key="1">
    <citation type="journal article" date="2021" name="IMA Fungus">
        <title>Genomic characterization of three marine fungi, including Emericellopsis atlantica sp. nov. with signatures of a generalist lifestyle and marine biomass degradation.</title>
        <authorList>
            <person name="Hagestad O.C."/>
            <person name="Hou L."/>
            <person name="Andersen J.H."/>
            <person name="Hansen E.H."/>
            <person name="Altermark B."/>
            <person name="Li C."/>
            <person name="Kuhnert E."/>
            <person name="Cox R.J."/>
            <person name="Crous P.W."/>
            <person name="Spatafora J.W."/>
            <person name="Lail K."/>
            <person name="Amirebrahimi M."/>
            <person name="Lipzen A."/>
            <person name="Pangilinan J."/>
            <person name="Andreopoulos W."/>
            <person name="Hayes R.D."/>
            <person name="Ng V."/>
            <person name="Grigoriev I.V."/>
            <person name="Jackson S.A."/>
            <person name="Sutton T.D.S."/>
            <person name="Dobson A.D.W."/>
            <person name="Rama T."/>
        </authorList>
    </citation>
    <scope>NUCLEOTIDE SEQUENCE</scope>
    <source>
        <strain evidence="2">TRa018bII</strain>
    </source>
</reference>
<protein>
    <submittedName>
        <fullName evidence="2">Uncharacterized protein</fullName>
    </submittedName>
</protein>
<evidence type="ECO:0000313" key="2">
    <source>
        <dbReference type="EMBL" id="KAG9235425.1"/>
    </source>
</evidence>
<dbReference type="Proteomes" id="UP000824998">
    <property type="component" value="Unassembled WGS sequence"/>
</dbReference>
<evidence type="ECO:0000256" key="1">
    <source>
        <dbReference type="SAM" id="MobiDB-lite"/>
    </source>
</evidence>
<gene>
    <name evidence="2" type="ORF">BJ875DRAFT_359100</name>
</gene>
<feature type="non-terminal residue" evidence="2">
    <location>
        <position position="1"/>
    </location>
</feature>
<evidence type="ECO:0000313" key="3">
    <source>
        <dbReference type="Proteomes" id="UP000824998"/>
    </source>
</evidence>
<dbReference type="OrthoDB" id="5428138at2759"/>
<name>A0A9P8C6K9_9HELO</name>
<comment type="caution">
    <text evidence="2">The sequence shown here is derived from an EMBL/GenBank/DDBJ whole genome shotgun (WGS) entry which is preliminary data.</text>
</comment>